<dbReference type="PANTHER" id="PTHR31302">
    <property type="entry name" value="TRANSMEMBRANE PROTEIN WITH METALLOPHOSPHOESTERASE DOMAIN-RELATED"/>
    <property type="match status" value="1"/>
</dbReference>
<dbReference type="GO" id="GO:0016787">
    <property type="term" value="F:hydrolase activity"/>
    <property type="evidence" value="ECO:0007669"/>
    <property type="project" value="InterPro"/>
</dbReference>
<dbReference type="OrthoDB" id="8610138at2"/>
<dbReference type="AlphaFoldDB" id="A0A4U9R4G7"/>
<sequence>MALWSISDLHLAFTIDKPMDIFGDNWYMHEEKIKENWLKEIKDKDTVLIAGDISWSMNIEEGFEDLNWIHNLPGDKILVKGNHDYWWSGIKRLNSMYDDLNFIQNNSFSYEDYAICGTRGWILPGGTNFTSNDEKIFKRECIRLRLSLEEGRKKGFSKFIVMTHYPPIYPNMEDTEFIKILKEFNVEKVIYGHLHGPSLKKVFEGHRDGIEYIMTSSDYLNFYPKKILD</sequence>
<proteinExistence type="predicted"/>
<dbReference type="PIRSF" id="PIRSF033094">
    <property type="entry name" value="Pesterase_CT488"/>
    <property type="match status" value="1"/>
</dbReference>
<accession>A0A4U9R4G7</accession>
<dbReference type="RefSeq" id="WP_138209402.1">
    <property type="nucleotide sequence ID" value="NZ_CBCRUQ010000001.1"/>
</dbReference>
<dbReference type="Proteomes" id="UP000308489">
    <property type="component" value="Chromosome 1"/>
</dbReference>
<keyword evidence="3" id="KW-1185">Reference proteome</keyword>
<feature type="domain" description="Calcineurin-like phosphoesterase" evidence="1">
    <location>
        <begin position="3"/>
        <end position="197"/>
    </location>
</feature>
<dbReference type="InterPro" id="IPR051158">
    <property type="entry name" value="Metallophosphoesterase_sf"/>
</dbReference>
<evidence type="ECO:0000259" key="1">
    <source>
        <dbReference type="Pfam" id="PF00149"/>
    </source>
</evidence>
<evidence type="ECO:0000313" key="3">
    <source>
        <dbReference type="Proteomes" id="UP000308489"/>
    </source>
</evidence>
<evidence type="ECO:0000313" key="2">
    <source>
        <dbReference type="EMBL" id="VTQ84913.1"/>
    </source>
</evidence>
<dbReference type="InterPro" id="IPR014578">
    <property type="entry name" value="Pesterase_CT488"/>
</dbReference>
<dbReference type="InterPro" id="IPR029052">
    <property type="entry name" value="Metallo-depent_PP-like"/>
</dbReference>
<dbReference type="KEGG" id="hhw:NCTC503_00636"/>
<dbReference type="PANTHER" id="PTHR31302:SF22">
    <property type="entry name" value="PHOSPHOESTERASE"/>
    <property type="match status" value="1"/>
</dbReference>
<dbReference type="InterPro" id="IPR004843">
    <property type="entry name" value="Calcineurin-like_PHP"/>
</dbReference>
<dbReference type="EMBL" id="LR590481">
    <property type="protein sequence ID" value="VTQ84913.1"/>
    <property type="molecule type" value="Genomic_DNA"/>
</dbReference>
<protein>
    <submittedName>
        <fullName evidence="2">Metallophosphoesterase</fullName>
    </submittedName>
</protein>
<dbReference type="SUPFAM" id="SSF56300">
    <property type="entry name" value="Metallo-dependent phosphatases"/>
    <property type="match status" value="1"/>
</dbReference>
<organism evidence="2 3">
    <name type="scientific">Hathewaya histolytica</name>
    <name type="common">Clostridium histolyticum</name>
    <dbReference type="NCBI Taxonomy" id="1498"/>
    <lineage>
        <taxon>Bacteria</taxon>
        <taxon>Bacillati</taxon>
        <taxon>Bacillota</taxon>
        <taxon>Clostridia</taxon>
        <taxon>Eubacteriales</taxon>
        <taxon>Clostridiaceae</taxon>
        <taxon>Hathewaya</taxon>
    </lineage>
</organism>
<gene>
    <name evidence="2" type="ORF">NCTC503_00636</name>
</gene>
<name>A0A4U9R4G7_HATHI</name>
<dbReference type="Gene3D" id="3.60.21.10">
    <property type="match status" value="1"/>
</dbReference>
<dbReference type="Pfam" id="PF00149">
    <property type="entry name" value="Metallophos"/>
    <property type="match status" value="1"/>
</dbReference>
<reference evidence="2 3" key="1">
    <citation type="submission" date="2019-05" db="EMBL/GenBank/DDBJ databases">
        <authorList>
            <consortium name="Pathogen Informatics"/>
        </authorList>
    </citation>
    <scope>NUCLEOTIDE SEQUENCE [LARGE SCALE GENOMIC DNA]</scope>
    <source>
        <strain evidence="2 3">NCTC503</strain>
    </source>
</reference>